<evidence type="ECO:0000313" key="3">
    <source>
        <dbReference type="Proteomes" id="UP001596415"/>
    </source>
</evidence>
<dbReference type="Gene3D" id="3.90.930.1">
    <property type="match status" value="1"/>
</dbReference>
<evidence type="ECO:0000313" key="2">
    <source>
        <dbReference type="EMBL" id="MFC7357826.1"/>
    </source>
</evidence>
<feature type="chain" id="PRO_5046007530" evidence="1">
    <location>
        <begin position="20"/>
        <end position="120"/>
    </location>
</feature>
<evidence type="ECO:0000256" key="1">
    <source>
        <dbReference type="SAM" id="SignalP"/>
    </source>
</evidence>
<reference evidence="3" key="1">
    <citation type="journal article" date="2019" name="Int. J. Syst. Evol. Microbiol.">
        <title>The Global Catalogue of Microorganisms (GCM) 10K type strain sequencing project: providing services to taxonomists for standard genome sequencing and annotation.</title>
        <authorList>
            <consortium name="The Broad Institute Genomics Platform"/>
            <consortium name="The Broad Institute Genome Sequencing Center for Infectious Disease"/>
            <person name="Wu L."/>
            <person name="Ma J."/>
        </authorList>
    </citation>
    <scope>NUCLEOTIDE SEQUENCE [LARGE SCALE GENOMIC DNA]</scope>
    <source>
        <strain evidence="3">CGMCC 1.16306</strain>
    </source>
</reference>
<name>A0ABW2MSF7_9FLAO</name>
<gene>
    <name evidence="2" type="ORF">ACFQO1_09015</name>
</gene>
<proteinExistence type="predicted"/>
<dbReference type="EMBL" id="JBHTBN010000004">
    <property type="protein sequence ID" value="MFC7357826.1"/>
    <property type="molecule type" value="Genomic_DNA"/>
</dbReference>
<dbReference type="Proteomes" id="UP001596415">
    <property type="component" value="Unassembled WGS sequence"/>
</dbReference>
<protein>
    <submittedName>
        <fullName evidence="2">Toxin-antitoxin system YwqK family antitoxin</fullName>
    </submittedName>
</protein>
<organism evidence="2 3">
    <name type="scientific">Jejudonia soesokkakensis</name>
    <dbReference type="NCBI Taxonomy" id="1323432"/>
    <lineage>
        <taxon>Bacteria</taxon>
        <taxon>Pseudomonadati</taxon>
        <taxon>Bacteroidota</taxon>
        <taxon>Flavobacteriia</taxon>
        <taxon>Flavobacteriales</taxon>
        <taxon>Flavobacteriaceae</taxon>
        <taxon>Jejudonia</taxon>
    </lineage>
</organism>
<feature type="signal peptide" evidence="1">
    <location>
        <begin position="1"/>
        <end position="19"/>
    </location>
</feature>
<keyword evidence="1" id="KW-0732">Signal</keyword>
<dbReference type="RefSeq" id="WP_380217687.1">
    <property type="nucleotide sequence ID" value="NZ_JBHTBN010000004.1"/>
</dbReference>
<sequence length="120" mass="13535">MKKVLILIAIVFCVNSVFSQDSPKDTFEKKGNLIEATLYHDNGEISQTGYYTLANKLQGEWISYDAQGNKTAVANYNKGLKVGTWKFFDGNEIKEVVYSNARIAKVSTYEVKDVRVVSNR</sequence>
<keyword evidence="3" id="KW-1185">Reference proteome</keyword>
<dbReference type="SUPFAM" id="SSF82185">
    <property type="entry name" value="Histone H3 K4-specific methyltransferase SET7/9 N-terminal domain"/>
    <property type="match status" value="1"/>
</dbReference>
<comment type="caution">
    <text evidence="2">The sequence shown here is derived from an EMBL/GenBank/DDBJ whole genome shotgun (WGS) entry which is preliminary data.</text>
</comment>
<accession>A0ABW2MSF7</accession>